<evidence type="ECO:0000313" key="6">
    <source>
        <dbReference type="EMBL" id="EGF22987.1"/>
    </source>
</evidence>
<dbReference type="PANTHER" id="PTHR42855">
    <property type="entry name" value="ABC TRANSPORTER ATP-BINDING SUBUNIT"/>
    <property type="match status" value="1"/>
</dbReference>
<sequence length="707" mass="80305">MIALAEKLSKSFGPQLLWSDVVLQLNAGERWGLVGPNGAGKTTFLKILMGLETPDEGRVSFARDIRVGYLEQETKLSKDTTALEEVVQSAHEVVRLQSLLSDQEHQIAQLSSSSLHTAQQKELDELLANYSKNQENFERLGGYELQARAQQILGGLGFPVEDFHKLACEFSGGWQMRISLAKLLLKHPDLLLLDEPTNHLDLESVAWLESFLSSYDGAVLMVSHDRAFMDACVSHIASIENKRVMTYVGNYTRYLKQREDNLIQLHAKREAQLRDIAHMQVFIDRFRYKPTKAKQVQERVRRLEQIKSELVVLPQASKKVHFNFPAPPRTADTVVSVEHVSKHFEDAVVYNDVNLVLYRGDHVALVGPNGAGKSTLMKLICGIEKPTAGNIVLGKNVEFSYYAQHQLETLNERNTVLQEMGEASNTWTTSEQRRLLGAFLFHGEDVDKRVSVLSGGERARLALAKMLVFPDPLLCLDEPTNHLDIDSVEVLEHALTTFKGTVLLVSHDEHLVRNVANKIIEVRNHQVRVFDGDYDYYLYKREELDAREQKDAAGAHAQVRVDNTGLLHASHEQRSASLDTLSQGKKAEAVVYQNSTRTDSPLDSHDHLAKRNVKTKEQRRLEAEARNRAHRRVARERKRLSEVEAALQASTSRKHELETRMSDQEIYQHKDEFNECMNEYNALSQKIDALEQEWLELTRIVEEGTNE</sequence>
<protein>
    <submittedName>
        <fullName evidence="6">ABC transporter, ATP-binding protein</fullName>
    </submittedName>
</protein>
<evidence type="ECO:0000259" key="5">
    <source>
        <dbReference type="PROSITE" id="PS50893"/>
    </source>
</evidence>
<comment type="caution">
    <text evidence="6">The sequence shown here is derived from an EMBL/GenBank/DDBJ whole genome shotgun (WGS) entry which is preliminary data.</text>
</comment>
<dbReference type="AlphaFoldDB" id="F1T682"/>
<dbReference type="Gene3D" id="3.40.50.300">
    <property type="entry name" value="P-loop containing nucleotide triphosphate hydrolases"/>
    <property type="match status" value="2"/>
</dbReference>
<keyword evidence="2" id="KW-0547">Nucleotide-binding</keyword>
<evidence type="ECO:0000256" key="4">
    <source>
        <dbReference type="SAM" id="Coils"/>
    </source>
</evidence>
<evidence type="ECO:0000313" key="7">
    <source>
        <dbReference type="Proteomes" id="UP000005947"/>
    </source>
</evidence>
<keyword evidence="1" id="KW-0677">Repeat</keyword>
<dbReference type="InterPro" id="IPR003593">
    <property type="entry name" value="AAA+_ATPase"/>
</dbReference>
<dbReference type="OrthoDB" id="3239744at2"/>
<dbReference type="InterPro" id="IPR027417">
    <property type="entry name" value="P-loop_NTPase"/>
</dbReference>
<keyword evidence="4" id="KW-0175">Coiled coil</keyword>
<dbReference type="Gene3D" id="1.10.287.380">
    <property type="entry name" value="Valyl-tRNA synthetase, C-terminal domain"/>
    <property type="match status" value="1"/>
</dbReference>
<feature type="domain" description="ABC transporter" evidence="5">
    <location>
        <begin position="3"/>
        <end position="266"/>
    </location>
</feature>
<gene>
    <name evidence="6" type="ORF">HMPREF0091_10982</name>
</gene>
<dbReference type="CDD" id="cd03221">
    <property type="entry name" value="ABCF_EF-3"/>
    <property type="match status" value="2"/>
</dbReference>
<reference evidence="6 7" key="1">
    <citation type="submission" date="2011-02" db="EMBL/GenBank/DDBJ databases">
        <authorList>
            <person name="Muzny D."/>
            <person name="Qin X."/>
            <person name="Buhay C."/>
            <person name="Dugan-Rocha S."/>
            <person name="Ding Y."/>
            <person name="Chen G."/>
            <person name="Hawes A."/>
            <person name="Holder M."/>
            <person name="Jhangiani S."/>
            <person name="Johnson A."/>
            <person name="Khan Z."/>
            <person name="Li Z."/>
            <person name="Liu W."/>
            <person name="Liu X."/>
            <person name="Perez L."/>
            <person name="Shen H."/>
            <person name="Wang Q."/>
            <person name="Watt J."/>
            <person name="Xi L."/>
            <person name="Xin Y."/>
            <person name="Zhou J."/>
            <person name="Deng J."/>
            <person name="Jiang H."/>
            <person name="Liu Y."/>
            <person name="Qu J."/>
            <person name="Song X.-Z."/>
            <person name="Zhang L."/>
            <person name="Villasana D."/>
            <person name="Johnson A."/>
            <person name="Liu J."/>
            <person name="Liyanage D."/>
            <person name="Lorensuhewa L."/>
            <person name="Robinson T."/>
            <person name="Song A."/>
            <person name="Song B.-B."/>
            <person name="Dinh H."/>
            <person name="Thornton R."/>
            <person name="Coyle M."/>
            <person name="Francisco L."/>
            <person name="Jackson L."/>
            <person name="Javaid M."/>
            <person name="Korchina V."/>
            <person name="Kovar C."/>
            <person name="Mata R."/>
            <person name="Mathew T."/>
            <person name="Ngo R."/>
            <person name="Nguyen L."/>
            <person name="Nguyen N."/>
            <person name="Okwuonu G."/>
            <person name="Ongeri F."/>
            <person name="Pham C."/>
            <person name="Simmons D."/>
            <person name="Wilczek-Boney K."/>
            <person name="Hale W."/>
            <person name="Jakkamsetti A."/>
            <person name="Pham P."/>
            <person name="Ruth R."/>
            <person name="San Lucas F."/>
            <person name="Warren J."/>
            <person name="Zhang J."/>
            <person name="Zhao Z."/>
            <person name="Zhou C."/>
            <person name="Zhu D."/>
            <person name="Lee S."/>
            <person name="Bess C."/>
            <person name="Blankenburg K."/>
            <person name="Forbes L."/>
            <person name="Fu Q."/>
            <person name="Gubbala S."/>
            <person name="Hirani K."/>
            <person name="Jayaseelan J.C."/>
            <person name="Lara F."/>
            <person name="Munidasa M."/>
            <person name="Palculict T."/>
            <person name="Patil S."/>
            <person name="Pu L.-L."/>
            <person name="Saada N."/>
            <person name="Tang L."/>
            <person name="Weissenberger G."/>
            <person name="Zhu Y."/>
            <person name="Hemphill L."/>
            <person name="Shang Y."/>
            <person name="Youmans B."/>
            <person name="Ayvaz T."/>
            <person name="Ross M."/>
            <person name="Santibanez J."/>
            <person name="Aqrawi P."/>
            <person name="Gross S."/>
            <person name="Joshi V."/>
            <person name="Fowler G."/>
            <person name="Nazareth L."/>
            <person name="Reid J."/>
            <person name="Worley K."/>
            <person name="Petrosino J."/>
            <person name="Highlander S."/>
            <person name="Gibbs R."/>
        </authorList>
    </citation>
    <scope>NUCLEOTIDE SEQUENCE [LARGE SCALE GENOMIC DNA]</scope>
    <source>
        <strain evidence="6 7">DSM 15829</strain>
    </source>
</reference>
<dbReference type="PROSITE" id="PS50893">
    <property type="entry name" value="ABC_TRANSPORTER_2"/>
    <property type="match status" value="2"/>
</dbReference>
<dbReference type="GO" id="GO:0003677">
    <property type="term" value="F:DNA binding"/>
    <property type="evidence" value="ECO:0007669"/>
    <property type="project" value="InterPro"/>
</dbReference>
<evidence type="ECO:0000256" key="2">
    <source>
        <dbReference type="ARBA" id="ARBA00022741"/>
    </source>
</evidence>
<dbReference type="Proteomes" id="UP000005947">
    <property type="component" value="Unassembled WGS sequence"/>
</dbReference>
<dbReference type="FunFam" id="3.40.50.300:FF:000011">
    <property type="entry name" value="Putative ABC transporter ATP-binding component"/>
    <property type="match status" value="1"/>
</dbReference>
<dbReference type="SMART" id="SM00382">
    <property type="entry name" value="AAA"/>
    <property type="match status" value="2"/>
</dbReference>
<dbReference type="PANTHER" id="PTHR42855:SF2">
    <property type="entry name" value="DRUG RESISTANCE ABC TRANSPORTER,ATP-BINDING PROTEIN"/>
    <property type="match status" value="1"/>
</dbReference>
<keyword evidence="3 6" id="KW-0067">ATP-binding</keyword>
<dbReference type="PROSITE" id="PS00211">
    <property type="entry name" value="ABC_TRANSPORTER_1"/>
    <property type="match status" value="2"/>
</dbReference>
<name>F1T682_9ACTN</name>
<keyword evidence="7" id="KW-1185">Reference proteome</keyword>
<dbReference type="Pfam" id="PF16326">
    <property type="entry name" value="ABC_tran_CTD"/>
    <property type="match status" value="1"/>
</dbReference>
<dbReference type="GO" id="GO:0005524">
    <property type="term" value="F:ATP binding"/>
    <property type="evidence" value="ECO:0007669"/>
    <property type="project" value="UniProtKB-KW"/>
</dbReference>
<organism evidence="6 7">
    <name type="scientific">Fannyhessea vaginae DSM 15829</name>
    <dbReference type="NCBI Taxonomy" id="525256"/>
    <lineage>
        <taxon>Bacteria</taxon>
        <taxon>Bacillati</taxon>
        <taxon>Actinomycetota</taxon>
        <taxon>Coriobacteriia</taxon>
        <taxon>Coriobacteriales</taxon>
        <taxon>Atopobiaceae</taxon>
        <taxon>Fannyhessea</taxon>
    </lineage>
</organism>
<proteinExistence type="predicted"/>
<dbReference type="InterPro" id="IPR017871">
    <property type="entry name" value="ABC_transporter-like_CS"/>
</dbReference>
<dbReference type="RefSeq" id="WP_006303179.1">
    <property type="nucleotide sequence ID" value="NZ_ACGK02000002.1"/>
</dbReference>
<evidence type="ECO:0000256" key="3">
    <source>
        <dbReference type="ARBA" id="ARBA00022840"/>
    </source>
</evidence>
<dbReference type="Pfam" id="PF12848">
    <property type="entry name" value="ABC_tran_Xtn"/>
    <property type="match status" value="1"/>
</dbReference>
<dbReference type="InterPro" id="IPR032781">
    <property type="entry name" value="ABC_tran_Xtn"/>
</dbReference>
<feature type="coiled-coil region" evidence="4">
    <location>
        <begin position="626"/>
        <end position="693"/>
    </location>
</feature>
<dbReference type="InterPro" id="IPR003439">
    <property type="entry name" value="ABC_transporter-like_ATP-bd"/>
</dbReference>
<dbReference type="SUPFAM" id="SSF52540">
    <property type="entry name" value="P-loop containing nucleoside triphosphate hydrolases"/>
    <property type="match status" value="2"/>
</dbReference>
<dbReference type="InterPro" id="IPR037118">
    <property type="entry name" value="Val-tRNA_synth_C_sf"/>
</dbReference>
<dbReference type="GeneID" id="93210539"/>
<dbReference type="FunFam" id="3.40.50.300:FF:000309">
    <property type="entry name" value="ABC transporter ATP-binding protein"/>
    <property type="match status" value="1"/>
</dbReference>
<accession>F1T682</accession>
<evidence type="ECO:0000256" key="1">
    <source>
        <dbReference type="ARBA" id="ARBA00022737"/>
    </source>
</evidence>
<dbReference type="GO" id="GO:0016887">
    <property type="term" value="F:ATP hydrolysis activity"/>
    <property type="evidence" value="ECO:0007669"/>
    <property type="project" value="InterPro"/>
</dbReference>
<feature type="domain" description="ABC transporter" evidence="5">
    <location>
        <begin position="335"/>
        <end position="549"/>
    </location>
</feature>
<dbReference type="Pfam" id="PF00005">
    <property type="entry name" value="ABC_tran"/>
    <property type="match status" value="2"/>
</dbReference>
<dbReference type="EMBL" id="ACGK02000002">
    <property type="protein sequence ID" value="EGF22987.1"/>
    <property type="molecule type" value="Genomic_DNA"/>
</dbReference>
<dbReference type="InterPro" id="IPR032524">
    <property type="entry name" value="ABC_tran_C"/>
</dbReference>
<dbReference type="InterPro" id="IPR051309">
    <property type="entry name" value="ABCF_ATPase"/>
</dbReference>
<dbReference type="eggNOG" id="COG0488">
    <property type="taxonomic scope" value="Bacteria"/>
</dbReference>